<organism evidence="1 2">
    <name type="scientific">Vitrella brassicaformis (strain CCMP3155)</name>
    <dbReference type="NCBI Taxonomy" id="1169540"/>
    <lineage>
        <taxon>Eukaryota</taxon>
        <taxon>Sar</taxon>
        <taxon>Alveolata</taxon>
        <taxon>Colpodellida</taxon>
        <taxon>Vitrellaceae</taxon>
        <taxon>Vitrella</taxon>
    </lineage>
</organism>
<evidence type="ECO:0000313" key="2">
    <source>
        <dbReference type="Proteomes" id="UP000041254"/>
    </source>
</evidence>
<protein>
    <submittedName>
        <fullName evidence="1">Uncharacterized protein</fullName>
    </submittedName>
</protein>
<proteinExistence type="predicted"/>
<evidence type="ECO:0000313" key="1">
    <source>
        <dbReference type="EMBL" id="CEM02052.1"/>
    </source>
</evidence>
<dbReference type="AlphaFoldDB" id="A0A0G4ETU8"/>
<dbReference type="OrthoDB" id="10259631at2759"/>
<reference evidence="1 2" key="1">
    <citation type="submission" date="2014-11" db="EMBL/GenBank/DDBJ databases">
        <authorList>
            <person name="Zhu J."/>
            <person name="Qi W."/>
            <person name="Song R."/>
        </authorList>
    </citation>
    <scope>NUCLEOTIDE SEQUENCE [LARGE SCALE GENOMIC DNA]</scope>
</reference>
<sequence>MAKAESLAKEVSLNGDFSEVRRQLVSACGLKNSYQTGHCFGDYNHVDCCTMQMEYSTELNNNRVAGMHATNPLAHVINPNSIQDSSFADAQGGSWCTCHIGAGNNKQDVCHIQFQSKIGFKLVWCGADYDLAILVDDDGVLINSGKPTGSLPPLSQRQANYRVVQGSLFDKCSEAAGSS</sequence>
<dbReference type="Proteomes" id="UP000041254">
    <property type="component" value="Unassembled WGS sequence"/>
</dbReference>
<name>A0A0G4ETU8_VITBC</name>
<gene>
    <name evidence="1" type="ORF">Vbra_13439</name>
</gene>
<dbReference type="EMBL" id="CDMY01000316">
    <property type="protein sequence ID" value="CEM02052.1"/>
    <property type="molecule type" value="Genomic_DNA"/>
</dbReference>
<dbReference type="OMA" id="YTGHAFN"/>
<dbReference type="InParanoid" id="A0A0G4ETU8"/>
<accession>A0A0G4ETU8</accession>
<dbReference type="VEuPathDB" id="CryptoDB:Vbra_13439"/>
<keyword evidence="2" id="KW-1185">Reference proteome</keyword>